<dbReference type="SMART" id="SM00028">
    <property type="entry name" value="TPR"/>
    <property type="match status" value="8"/>
</dbReference>
<evidence type="ECO:0000313" key="2">
    <source>
        <dbReference type="Proteomes" id="UP000447355"/>
    </source>
</evidence>
<comment type="caution">
    <text evidence="1">The sequence shown here is derived from an EMBL/GenBank/DDBJ whole genome shotgun (WGS) entry which is preliminary data.</text>
</comment>
<dbReference type="SUPFAM" id="SSF48452">
    <property type="entry name" value="TPR-like"/>
    <property type="match status" value="2"/>
</dbReference>
<dbReference type="EMBL" id="WWCX01000002">
    <property type="protein sequence ID" value="MYM93062.1"/>
    <property type="molecule type" value="Genomic_DNA"/>
</dbReference>
<gene>
    <name evidence="1" type="ORF">GTP90_04195</name>
</gene>
<dbReference type="RefSeq" id="WP_161082298.1">
    <property type="nucleotide sequence ID" value="NZ_WWCX01000002.1"/>
</dbReference>
<accession>A0A845GI01</accession>
<reference evidence="1" key="1">
    <citation type="submission" date="2019-12" db="EMBL/GenBank/DDBJ databases">
        <title>Novel species isolated from a subtropical stream in China.</title>
        <authorList>
            <person name="Lu H."/>
        </authorList>
    </citation>
    <scope>NUCLEOTIDE SEQUENCE [LARGE SCALE GENOMIC DNA]</scope>
    <source>
        <strain evidence="1">FT81W</strain>
    </source>
</reference>
<dbReference type="InterPro" id="IPR019734">
    <property type="entry name" value="TPR_rpt"/>
</dbReference>
<dbReference type="PANTHER" id="PTHR10098">
    <property type="entry name" value="RAPSYN-RELATED"/>
    <property type="match status" value="1"/>
</dbReference>
<proteinExistence type="predicted"/>
<name>A0A845GI01_9BURK</name>
<organism evidence="1 2">
    <name type="scientific">Duganella vulcania</name>
    <dbReference type="NCBI Taxonomy" id="2692166"/>
    <lineage>
        <taxon>Bacteria</taxon>
        <taxon>Pseudomonadati</taxon>
        <taxon>Pseudomonadota</taxon>
        <taxon>Betaproteobacteria</taxon>
        <taxon>Burkholderiales</taxon>
        <taxon>Oxalobacteraceae</taxon>
        <taxon>Telluria group</taxon>
        <taxon>Duganella</taxon>
    </lineage>
</organism>
<protein>
    <recommendedName>
        <fullName evidence="3">Tetratricopeptide repeat protein</fullName>
    </recommendedName>
</protein>
<evidence type="ECO:0000313" key="1">
    <source>
        <dbReference type="EMBL" id="MYM93062.1"/>
    </source>
</evidence>
<dbReference type="InterPro" id="IPR011990">
    <property type="entry name" value="TPR-like_helical_dom_sf"/>
</dbReference>
<dbReference type="AlphaFoldDB" id="A0A845GI01"/>
<dbReference type="PANTHER" id="PTHR10098:SF108">
    <property type="entry name" value="TETRATRICOPEPTIDE REPEAT PROTEIN 28"/>
    <property type="match status" value="1"/>
</dbReference>
<sequence>MTSMESLLTELLSAKTEEEKAWISTKFNLATQPQKLQNAVWTAAIPTWFDGPMLNSLLDSPLTGEEFEEFLALPYIDIFPGYGWSVHEKTRDLLWNSLSANDPLRFVKINRLSSLWSRKFHSADLAWRTEATIYSLLAKEKNSEKNLQELCSELLDIFQYPTLESTLTKVLSKKNSHHINKSSIAWALYYRAKLDYLQSTIEKSQATLDDINYTNQPDEKLRVVCKKLDGDIATIKSDYPRAKQLYHEAIEEFRSLKNIIGEANCLQSLAEVHHHLDDNKTAIRIILSAKKIYKDKNRSLGEGLCYSTLGRIQVIYHDLDSALKNHELALKIFRNNRTRLNEAHTLQNIACIYLCRWDFLKAQEYLDFSFKLYEETKDALGKTNCHMVQADLYMMRGEANIGKEIYRNCIDLFRKIGDPLGAANCTLLLGAALTQLGQFKDARHYLVEAESAFKAISSLSGGINYIEKIAYLEKHYGNLNAALIHYNQAASEWAALDHNYNVADSHREIGNIHLLLNNYSDAELHFLTSINIYDNEITRIDRADLFLTKNDLSSAEREIAIAEKISPKYFRINTLKGKIKFISRKNIDAIYHFSEAITQCPGDGKIQILQSLAEALSSLPWEESMHSGLAKIYSELEIEEILRFIELAYPAENIFSKQIEILERKITELRAIKISE</sequence>
<evidence type="ECO:0008006" key="3">
    <source>
        <dbReference type="Google" id="ProtNLM"/>
    </source>
</evidence>
<dbReference type="Gene3D" id="1.25.40.10">
    <property type="entry name" value="Tetratricopeptide repeat domain"/>
    <property type="match status" value="2"/>
</dbReference>
<dbReference type="Proteomes" id="UP000447355">
    <property type="component" value="Unassembled WGS sequence"/>
</dbReference>